<dbReference type="SUPFAM" id="SSF53041">
    <property type="entry name" value="Resolvase-like"/>
    <property type="match status" value="1"/>
</dbReference>
<feature type="domain" description="Recombinase" evidence="3">
    <location>
        <begin position="159"/>
        <end position="272"/>
    </location>
</feature>
<keyword evidence="1" id="KW-0175">Coiled coil</keyword>
<dbReference type="PROSITE" id="PS51736">
    <property type="entry name" value="RECOMBINASES_3"/>
    <property type="match status" value="1"/>
</dbReference>
<feature type="coiled-coil region" evidence="1">
    <location>
        <begin position="368"/>
        <end position="423"/>
    </location>
</feature>
<evidence type="ECO:0000313" key="5">
    <source>
        <dbReference type="Proteomes" id="UP000054985"/>
    </source>
</evidence>
<dbReference type="InterPro" id="IPR036162">
    <property type="entry name" value="Resolvase-like_N_sf"/>
</dbReference>
<gene>
    <name evidence="4" type="ORF">Lmor_1920</name>
</gene>
<evidence type="ECO:0000256" key="1">
    <source>
        <dbReference type="SAM" id="Coils"/>
    </source>
</evidence>
<dbReference type="InterPro" id="IPR006119">
    <property type="entry name" value="Resolv_N"/>
</dbReference>
<evidence type="ECO:0000259" key="2">
    <source>
        <dbReference type="PROSITE" id="PS51736"/>
    </source>
</evidence>
<accession>A0ABR5RBP1</accession>
<dbReference type="PANTHER" id="PTHR30461:SF23">
    <property type="entry name" value="DNA RECOMBINASE-RELATED"/>
    <property type="match status" value="1"/>
</dbReference>
<dbReference type="InterPro" id="IPR038109">
    <property type="entry name" value="DNA_bind_recomb_sf"/>
</dbReference>
<dbReference type="CDD" id="cd00338">
    <property type="entry name" value="Ser_Recombinase"/>
    <property type="match status" value="1"/>
</dbReference>
<dbReference type="Pfam" id="PF07508">
    <property type="entry name" value="Recombinase"/>
    <property type="match status" value="1"/>
</dbReference>
<dbReference type="InterPro" id="IPR011109">
    <property type="entry name" value="DNA_bind_recombinase_dom"/>
</dbReference>
<protein>
    <submittedName>
        <fullName evidence="4">Uncharacterized protein</fullName>
    </submittedName>
</protein>
<dbReference type="Pfam" id="PF00239">
    <property type="entry name" value="Resolvase"/>
    <property type="match status" value="1"/>
</dbReference>
<evidence type="ECO:0000313" key="4">
    <source>
        <dbReference type="EMBL" id="KTD33938.1"/>
    </source>
</evidence>
<organism evidence="4 5">
    <name type="scientific">Legionella moravica</name>
    <dbReference type="NCBI Taxonomy" id="39962"/>
    <lineage>
        <taxon>Bacteria</taxon>
        <taxon>Pseudomonadati</taxon>
        <taxon>Pseudomonadota</taxon>
        <taxon>Gammaproteobacteria</taxon>
        <taxon>Legionellales</taxon>
        <taxon>Legionellaceae</taxon>
        <taxon>Legionella</taxon>
    </lineage>
</organism>
<name>A0ABR5RBP1_9GAMM</name>
<keyword evidence="5" id="KW-1185">Reference proteome</keyword>
<dbReference type="Gene3D" id="3.90.1750.20">
    <property type="entry name" value="Putative Large Serine Recombinase, Chain B, Domain 2"/>
    <property type="match status" value="1"/>
</dbReference>
<reference evidence="4 5" key="1">
    <citation type="submission" date="2015-11" db="EMBL/GenBank/DDBJ databases">
        <title>Genomic analysis of 38 Legionella species identifies large and diverse effector repertoires.</title>
        <authorList>
            <person name="Burstein D."/>
            <person name="Amaro F."/>
            <person name="Zusman T."/>
            <person name="Lifshitz Z."/>
            <person name="Cohen O."/>
            <person name="Gilbert J.A."/>
            <person name="Pupko T."/>
            <person name="Shuman H.A."/>
            <person name="Segal G."/>
        </authorList>
    </citation>
    <scope>NUCLEOTIDE SEQUENCE [LARGE SCALE GENOMIC DNA]</scope>
    <source>
        <strain evidence="4 5">ATCC 43877</strain>
    </source>
</reference>
<dbReference type="PROSITE" id="PS51737">
    <property type="entry name" value="RECOMBINASE_DNA_BIND"/>
    <property type="match status" value="1"/>
</dbReference>
<dbReference type="Proteomes" id="UP000054985">
    <property type="component" value="Unassembled WGS sequence"/>
</dbReference>
<dbReference type="SMART" id="SM00857">
    <property type="entry name" value="Resolvase"/>
    <property type="match status" value="1"/>
</dbReference>
<comment type="caution">
    <text evidence="4">The sequence shown here is derived from an EMBL/GenBank/DDBJ whole genome shotgun (WGS) entry which is preliminary data.</text>
</comment>
<dbReference type="InterPro" id="IPR050639">
    <property type="entry name" value="SSR_resolvase"/>
</dbReference>
<dbReference type="RefSeq" id="WP_420795227.1">
    <property type="nucleotide sequence ID" value="NZ_CAAAJG010000027.1"/>
</dbReference>
<dbReference type="PANTHER" id="PTHR30461">
    <property type="entry name" value="DNA-INVERTASE FROM LAMBDOID PROPHAGE"/>
    <property type="match status" value="1"/>
</dbReference>
<proteinExistence type="predicted"/>
<dbReference type="EMBL" id="LNYN01000021">
    <property type="protein sequence ID" value="KTD33938.1"/>
    <property type="molecule type" value="Genomic_DNA"/>
</dbReference>
<evidence type="ECO:0000259" key="3">
    <source>
        <dbReference type="PROSITE" id="PS51737"/>
    </source>
</evidence>
<feature type="domain" description="Resolvase/invertase-type recombinase catalytic" evidence="2">
    <location>
        <begin position="2"/>
        <end position="152"/>
    </location>
</feature>
<dbReference type="Gene3D" id="3.40.50.1390">
    <property type="entry name" value="Resolvase, N-terminal catalytic domain"/>
    <property type="match status" value="1"/>
</dbReference>
<sequence length="503" mass="58939">MKAVIFARVSSKDQEDGHSLDAQIQSCFKYAIDKNFTVVEQFRVVESSTAIGRPEFSKMVSYVKAQKDKIVVLCYCVDRLQRDFDEQYIELQRLIKQDRIEIHYIKNEFIEHRDMDSSEKFRKNLDVLLANDYRNKISDNVKRSARKKLDEGTILGDSPLGYLNSKRVDKKKEKVEVTIDPVRGDFIKKMFEEYATGLYSMDEIRLRLTEEGLRSKKGCKVSKSQVEKILQNPFYYGYMQYNGLLYKHIHPTLISKELFDECQRVRSGKRKVKSKRTEKPFILKGLIKCQYCACSYSPYLKKEKYVYMSPTKSKGDCSHCYHLSEKAILSQIESVLEGMKIPESVLIELHKELKKSSTEEHEHQIQERTKLLKQAEAIQNRIKRARELFLDTAISREDYDEMIIDLQAERHNLDMRVQRLSEADDSFNKTLATIFTFASKAHDLFKSSKLEEKRRIITILFSNLEMNAGKLMFTTRKPFDVFLNMPHRPKWLPGTGSNRRPND</sequence>